<accession>A0A517P8B0</accession>
<dbReference type="Gene3D" id="2.40.50.100">
    <property type="match status" value="1"/>
</dbReference>
<evidence type="ECO:0000313" key="3">
    <source>
        <dbReference type="Proteomes" id="UP000318741"/>
    </source>
</evidence>
<sequence length="88" mass="9288">MTPPAPYLPVSVPAFGRLPAGQAPTLAGWLVETGERVRRGERVAELTIPGLMVDALSPADGVLVRQNVAAGRAVAEDEPLGWVERSDD</sequence>
<proteinExistence type="predicted"/>
<dbReference type="RefSeq" id="WP_145358523.1">
    <property type="nucleotide sequence ID" value="NZ_CP036265.1"/>
</dbReference>
<dbReference type="InterPro" id="IPR011053">
    <property type="entry name" value="Single_hybrid_motif"/>
</dbReference>
<name>A0A517P8B0_9PLAN</name>
<dbReference type="KEGG" id="acaf:CA12_16960"/>
<dbReference type="SUPFAM" id="SSF51230">
    <property type="entry name" value="Single hybrid motif"/>
    <property type="match status" value="1"/>
</dbReference>
<dbReference type="InterPro" id="IPR000089">
    <property type="entry name" value="Biotin_lipoyl"/>
</dbReference>
<protein>
    <recommendedName>
        <fullName evidence="1">Lipoyl-binding domain-containing protein</fullName>
    </recommendedName>
</protein>
<reference evidence="2 3" key="1">
    <citation type="submission" date="2019-02" db="EMBL/GenBank/DDBJ databases">
        <title>Deep-cultivation of Planctomycetes and their phenomic and genomic characterization uncovers novel biology.</title>
        <authorList>
            <person name="Wiegand S."/>
            <person name="Jogler M."/>
            <person name="Boedeker C."/>
            <person name="Pinto D."/>
            <person name="Vollmers J."/>
            <person name="Rivas-Marin E."/>
            <person name="Kohn T."/>
            <person name="Peeters S.H."/>
            <person name="Heuer A."/>
            <person name="Rast P."/>
            <person name="Oberbeckmann S."/>
            <person name="Bunk B."/>
            <person name="Jeske O."/>
            <person name="Meyerdierks A."/>
            <person name="Storesund J.E."/>
            <person name="Kallscheuer N."/>
            <person name="Luecker S."/>
            <person name="Lage O.M."/>
            <person name="Pohl T."/>
            <person name="Merkel B.J."/>
            <person name="Hornburger P."/>
            <person name="Mueller R.-W."/>
            <person name="Bruemmer F."/>
            <person name="Labrenz M."/>
            <person name="Spormann A.M."/>
            <person name="Op den Camp H."/>
            <person name="Overmann J."/>
            <person name="Amann R."/>
            <person name="Jetten M.S.M."/>
            <person name="Mascher T."/>
            <person name="Medema M.H."/>
            <person name="Devos D.P."/>
            <person name="Kaster A.-K."/>
            <person name="Ovreas L."/>
            <person name="Rohde M."/>
            <person name="Galperin M.Y."/>
            <person name="Jogler C."/>
        </authorList>
    </citation>
    <scope>NUCLEOTIDE SEQUENCE [LARGE SCALE GENOMIC DNA]</scope>
    <source>
        <strain evidence="2 3">CA12</strain>
    </source>
</reference>
<feature type="domain" description="Lipoyl-binding" evidence="1">
    <location>
        <begin position="10"/>
        <end position="80"/>
    </location>
</feature>
<dbReference type="Proteomes" id="UP000318741">
    <property type="component" value="Chromosome"/>
</dbReference>
<dbReference type="EMBL" id="CP036265">
    <property type="protein sequence ID" value="QDT15611.1"/>
    <property type="molecule type" value="Genomic_DNA"/>
</dbReference>
<gene>
    <name evidence="2" type="ORF">CA12_16960</name>
</gene>
<evidence type="ECO:0000313" key="2">
    <source>
        <dbReference type="EMBL" id="QDT15611.1"/>
    </source>
</evidence>
<keyword evidence="3" id="KW-1185">Reference proteome</keyword>
<dbReference type="Pfam" id="PF00364">
    <property type="entry name" value="Biotin_lipoyl"/>
    <property type="match status" value="1"/>
</dbReference>
<organism evidence="2 3">
    <name type="scientific">Alienimonas californiensis</name>
    <dbReference type="NCBI Taxonomy" id="2527989"/>
    <lineage>
        <taxon>Bacteria</taxon>
        <taxon>Pseudomonadati</taxon>
        <taxon>Planctomycetota</taxon>
        <taxon>Planctomycetia</taxon>
        <taxon>Planctomycetales</taxon>
        <taxon>Planctomycetaceae</taxon>
        <taxon>Alienimonas</taxon>
    </lineage>
</organism>
<evidence type="ECO:0000259" key="1">
    <source>
        <dbReference type="Pfam" id="PF00364"/>
    </source>
</evidence>
<dbReference type="AlphaFoldDB" id="A0A517P8B0"/>